<protein>
    <submittedName>
        <fullName evidence="4">6-phospho-5-dehydro-2-deoxy-D-gluconate aldolase</fullName>
    </submittedName>
</protein>
<comment type="cofactor">
    <cofactor evidence="3">
        <name>Zn(2+)</name>
        <dbReference type="ChEBI" id="CHEBI:29105"/>
    </cofactor>
    <text evidence="3">Binds 2 Zn(2+) ions per subunit. One is catalytic and the other provides a structural contribution.</text>
</comment>
<evidence type="ECO:0000313" key="4">
    <source>
        <dbReference type="EMBL" id="SFQ28357.1"/>
    </source>
</evidence>
<accession>A0A1I5X9N8</accession>
<dbReference type="PROSITE" id="PS00806">
    <property type="entry name" value="ALDOLASE_CLASS_II_2"/>
    <property type="match status" value="1"/>
</dbReference>
<gene>
    <name evidence="4" type="ORF">SAMN05518683_1262</name>
</gene>
<sequence length="279" mass="30948">MYNILDEAFEKRYAVPQFNMNGLIWMEAILKTAEKCRAPVIVGTTDKIVDQLGGFRLLAHTFHVMKEELGITVPAVLHLDHGQAVERCYAAIDAGYDSVMFDGSKMPIEDNIAYTQKVVEYAHANDVTVEAEVGSVGGSEDGISSELLYADPNECIRLADETGVDSLAPALGSVHGKYQGEPNLGFLQMEELRKAIDIPFVLHGASGISNDELEQTISYGHAKINYNTELNIAWSNALRHKLMEERELYNPMEILKPSKEALNQTTEKVLKRTGAYQRA</sequence>
<dbReference type="InterPro" id="IPR050246">
    <property type="entry name" value="Class_II_FBP_aldolase"/>
</dbReference>
<feature type="binding site" evidence="3">
    <location>
        <position position="175"/>
    </location>
    <ligand>
        <name>Zn(2+)</name>
        <dbReference type="ChEBI" id="CHEBI:29105"/>
        <label>1</label>
        <note>catalytic</note>
    </ligand>
</feature>
<dbReference type="OrthoDB" id="9803995at2"/>
<feature type="binding site" evidence="3">
    <location>
        <position position="102"/>
    </location>
    <ligand>
        <name>Zn(2+)</name>
        <dbReference type="ChEBI" id="CHEBI:29105"/>
        <label>2</label>
    </ligand>
</feature>
<feature type="binding site" evidence="3">
    <location>
        <position position="203"/>
    </location>
    <ligand>
        <name>Zn(2+)</name>
        <dbReference type="ChEBI" id="CHEBI:29105"/>
        <label>1</label>
        <note>catalytic</note>
    </ligand>
</feature>
<dbReference type="GO" id="GO:0008270">
    <property type="term" value="F:zinc ion binding"/>
    <property type="evidence" value="ECO:0007669"/>
    <property type="project" value="InterPro"/>
</dbReference>
<dbReference type="EMBL" id="FOXD01000026">
    <property type="protein sequence ID" value="SFQ28357.1"/>
    <property type="molecule type" value="Genomic_DNA"/>
</dbReference>
<keyword evidence="5" id="KW-1185">Reference proteome</keyword>
<dbReference type="InterPro" id="IPR000771">
    <property type="entry name" value="FBA_II"/>
</dbReference>
<evidence type="ECO:0000313" key="5">
    <source>
        <dbReference type="Proteomes" id="UP000198892"/>
    </source>
</evidence>
<dbReference type="PANTHER" id="PTHR30304:SF0">
    <property type="entry name" value="D-TAGATOSE-1,6-BISPHOSPHATE ALDOLASE SUBUNIT GATY-RELATED"/>
    <property type="match status" value="1"/>
</dbReference>
<feature type="active site" description="Proton donor" evidence="1">
    <location>
        <position position="80"/>
    </location>
</feature>
<dbReference type="STRING" id="1884432.SAMN05518683_1262"/>
<feature type="binding site" evidence="2">
    <location>
        <begin position="225"/>
        <end position="228"/>
    </location>
    <ligand>
        <name>dihydroxyacetone phosphate</name>
        <dbReference type="ChEBI" id="CHEBI:57642"/>
    </ligand>
</feature>
<dbReference type="AlphaFoldDB" id="A0A1I5X9N8"/>
<feature type="binding site" evidence="2">
    <location>
        <begin position="204"/>
        <end position="206"/>
    </location>
    <ligand>
        <name>dihydroxyacetone phosphate</name>
        <dbReference type="ChEBI" id="CHEBI:57642"/>
    </ligand>
</feature>
<dbReference type="GO" id="GO:0005975">
    <property type="term" value="P:carbohydrate metabolic process"/>
    <property type="evidence" value="ECO:0007669"/>
    <property type="project" value="InterPro"/>
</dbReference>
<dbReference type="PIRSF" id="PIRSF001359">
    <property type="entry name" value="F_bP_aldolase_II"/>
    <property type="match status" value="1"/>
</dbReference>
<name>A0A1I5X9N8_9BACI</name>
<dbReference type="InterPro" id="IPR013785">
    <property type="entry name" value="Aldolase_TIM"/>
</dbReference>
<dbReference type="CDD" id="cd00947">
    <property type="entry name" value="TBP_aldolase_IIB"/>
    <property type="match status" value="1"/>
</dbReference>
<dbReference type="PANTHER" id="PTHR30304">
    <property type="entry name" value="D-TAGATOSE-1,6-BISPHOSPHATE ALDOLASE"/>
    <property type="match status" value="1"/>
</dbReference>
<feature type="binding site" evidence="2">
    <location>
        <position position="176"/>
    </location>
    <ligand>
        <name>dihydroxyacetone phosphate</name>
        <dbReference type="ChEBI" id="CHEBI:57642"/>
    </ligand>
</feature>
<dbReference type="NCBIfam" id="TIGR00167">
    <property type="entry name" value="cbbA"/>
    <property type="match status" value="1"/>
</dbReference>
<keyword evidence="3" id="KW-0479">Metal-binding</keyword>
<dbReference type="SUPFAM" id="SSF51569">
    <property type="entry name" value="Aldolase"/>
    <property type="match status" value="1"/>
</dbReference>
<dbReference type="Gene3D" id="3.20.20.70">
    <property type="entry name" value="Aldolase class I"/>
    <property type="match status" value="1"/>
</dbReference>
<feature type="binding site" evidence="3">
    <location>
        <position position="81"/>
    </location>
    <ligand>
        <name>Zn(2+)</name>
        <dbReference type="ChEBI" id="CHEBI:29105"/>
        <label>1</label>
        <note>catalytic</note>
    </ligand>
</feature>
<dbReference type="Pfam" id="PF01116">
    <property type="entry name" value="F_bP_aldolase"/>
    <property type="match status" value="1"/>
</dbReference>
<dbReference type="RefSeq" id="WP_093339024.1">
    <property type="nucleotide sequence ID" value="NZ_FOXD01000026.1"/>
</dbReference>
<dbReference type="GO" id="GO:0016832">
    <property type="term" value="F:aldehyde-lyase activity"/>
    <property type="evidence" value="ECO:0007669"/>
    <property type="project" value="InterPro"/>
</dbReference>
<evidence type="ECO:0000256" key="3">
    <source>
        <dbReference type="PIRSR" id="PIRSR001359-3"/>
    </source>
</evidence>
<feature type="binding site" evidence="3">
    <location>
        <position position="132"/>
    </location>
    <ligand>
        <name>Zn(2+)</name>
        <dbReference type="ChEBI" id="CHEBI:29105"/>
        <label>2</label>
    </ligand>
</feature>
<proteinExistence type="predicted"/>
<keyword evidence="3" id="KW-0862">Zinc</keyword>
<evidence type="ECO:0000256" key="1">
    <source>
        <dbReference type="PIRSR" id="PIRSR001359-1"/>
    </source>
</evidence>
<organism evidence="4 5">
    <name type="scientific">Salibacterium halotolerans</name>
    <dbReference type="NCBI Taxonomy" id="1884432"/>
    <lineage>
        <taxon>Bacteria</taxon>
        <taxon>Bacillati</taxon>
        <taxon>Bacillota</taxon>
        <taxon>Bacilli</taxon>
        <taxon>Bacillales</taxon>
        <taxon>Bacillaceae</taxon>
    </lineage>
</organism>
<evidence type="ECO:0000256" key="2">
    <source>
        <dbReference type="PIRSR" id="PIRSR001359-2"/>
    </source>
</evidence>
<dbReference type="Proteomes" id="UP000198892">
    <property type="component" value="Unassembled WGS sequence"/>
</dbReference>
<reference evidence="5" key="1">
    <citation type="submission" date="2016-10" db="EMBL/GenBank/DDBJ databases">
        <authorList>
            <person name="Varghese N."/>
            <person name="Submissions S."/>
        </authorList>
    </citation>
    <scope>NUCLEOTIDE SEQUENCE [LARGE SCALE GENOMIC DNA]</scope>
    <source>
        <strain evidence="5">S7</strain>
    </source>
</reference>